<feature type="active site" evidence="5 6">
    <location>
        <position position="192"/>
    </location>
</feature>
<name>A0AAN8WP99_HALRR</name>
<dbReference type="Pfam" id="PF00648">
    <property type="entry name" value="Peptidase_C2"/>
    <property type="match status" value="1"/>
</dbReference>
<dbReference type="InterPro" id="IPR038765">
    <property type="entry name" value="Papain-like_cys_pep_sf"/>
</dbReference>
<accession>A0AAN8WP99</accession>
<evidence type="ECO:0000256" key="1">
    <source>
        <dbReference type="ARBA" id="ARBA00007623"/>
    </source>
</evidence>
<dbReference type="Proteomes" id="UP001381693">
    <property type="component" value="Unassembled WGS sequence"/>
</dbReference>
<dbReference type="PRINTS" id="PR00704">
    <property type="entry name" value="CALPAIN"/>
</dbReference>
<protein>
    <submittedName>
        <fullName evidence="8">Calpain-1 catalytic subunit</fullName>
        <ecNumber evidence="8">3.4.22.33</ecNumber>
    </submittedName>
</protein>
<keyword evidence="2 6" id="KW-0645">Protease</keyword>
<evidence type="ECO:0000256" key="4">
    <source>
        <dbReference type="ARBA" id="ARBA00022807"/>
    </source>
</evidence>
<evidence type="ECO:0000256" key="2">
    <source>
        <dbReference type="ARBA" id="ARBA00022670"/>
    </source>
</evidence>
<feature type="domain" description="Calpain catalytic" evidence="7">
    <location>
        <begin position="7"/>
        <end position="252"/>
    </location>
</feature>
<dbReference type="GO" id="GO:0004198">
    <property type="term" value="F:calcium-dependent cysteine-type endopeptidase activity"/>
    <property type="evidence" value="ECO:0007669"/>
    <property type="project" value="InterPro"/>
</dbReference>
<evidence type="ECO:0000256" key="6">
    <source>
        <dbReference type="PROSITE-ProRule" id="PRU00239"/>
    </source>
</evidence>
<reference evidence="8 9" key="1">
    <citation type="submission" date="2023-11" db="EMBL/GenBank/DDBJ databases">
        <title>Halocaridina rubra genome assembly.</title>
        <authorList>
            <person name="Smith C."/>
        </authorList>
    </citation>
    <scope>NUCLEOTIDE SEQUENCE [LARGE SCALE GENOMIC DNA]</scope>
    <source>
        <strain evidence="8">EP-1</strain>
        <tissue evidence="8">Whole</tissue>
    </source>
</reference>
<dbReference type="EMBL" id="JAXCGZ010019107">
    <property type="protein sequence ID" value="KAK7066613.1"/>
    <property type="molecule type" value="Genomic_DNA"/>
</dbReference>
<dbReference type="CDD" id="cd00044">
    <property type="entry name" value="CysPc"/>
    <property type="match status" value="1"/>
</dbReference>
<dbReference type="SUPFAM" id="SSF54001">
    <property type="entry name" value="Cysteine proteinases"/>
    <property type="match status" value="1"/>
</dbReference>
<proteinExistence type="inferred from homology"/>
<dbReference type="PROSITE" id="PS50203">
    <property type="entry name" value="CALPAIN_CAT"/>
    <property type="match status" value="1"/>
</dbReference>
<keyword evidence="4 6" id="KW-0788">Thiol protease</keyword>
<feature type="active site" evidence="5 6">
    <location>
        <position position="165"/>
    </location>
</feature>
<evidence type="ECO:0000313" key="8">
    <source>
        <dbReference type="EMBL" id="KAK7066613.1"/>
    </source>
</evidence>
<gene>
    <name evidence="8" type="primary">CAPN1_4</name>
    <name evidence="8" type="ORF">SK128_024146</name>
</gene>
<feature type="active site" evidence="5 6">
    <location>
        <position position="9"/>
    </location>
</feature>
<dbReference type="GO" id="GO:0005737">
    <property type="term" value="C:cytoplasm"/>
    <property type="evidence" value="ECO:0007669"/>
    <property type="project" value="TreeGrafter"/>
</dbReference>
<dbReference type="GO" id="GO:0006508">
    <property type="term" value="P:proteolysis"/>
    <property type="evidence" value="ECO:0007669"/>
    <property type="project" value="UniProtKB-KW"/>
</dbReference>
<comment type="similarity">
    <text evidence="1">Belongs to the peptidase C2 family.</text>
</comment>
<evidence type="ECO:0000313" key="9">
    <source>
        <dbReference type="Proteomes" id="UP001381693"/>
    </source>
</evidence>
<comment type="caution">
    <text evidence="8">The sequence shown here is derived from an EMBL/GenBank/DDBJ whole genome shotgun (WGS) entry which is preliminary data.</text>
</comment>
<keyword evidence="3 6" id="KW-0378">Hydrolase</keyword>
<dbReference type="SMART" id="SM00230">
    <property type="entry name" value="CysPc"/>
    <property type="match status" value="1"/>
</dbReference>
<dbReference type="FunFam" id="3.90.70.10:FF:000001">
    <property type="entry name" value="Calpain-1 catalytic subunit"/>
    <property type="match status" value="1"/>
</dbReference>
<dbReference type="AlphaFoldDB" id="A0AAN8WP99"/>
<dbReference type="InterPro" id="IPR022684">
    <property type="entry name" value="Calpain_cysteine_protease"/>
</dbReference>
<organism evidence="8 9">
    <name type="scientific">Halocaridina rubra</name>
    <name type="common">Hawaiian red shrimp</name>
    <dbReference type="NCBI Taxonomy" id="373956"/>
    <lineage>
        <taxon>Eukaryota</taxon>
        <taxon>Metazoa</taxon>
        <taxon>Ecdysozoa</taxon>
        <taxon>Arthropoda</taxon>
        <taxon>Crustacea</taxon>
        <taxon>Multicrustacea</taxon>
        <taxon>Malacostraca</taxon>
        <taxon>Eumalacostraca</taxon>
        <taxon>Eucarida</taxon>
        <taxon>Decapoda</taxon>
        <taxon>Pleocyemata</taxon>
        <taxon>Caridea</taxon>
        <taxon>Atyoidea</taxon>
        <taxon>Atyidae</taxon>
        <taxon>Halocaridina</taxon>
    </lineage>
</organism>
<dbReference type="EC" id="3.4.22.33" evidence="8"/>
<dbReference type="Gene3D" id="3.90.70.10">
    <property type="entry name" value="Cysteine proteinases"/>
    <property type="match status" value="1"/>
</dbReference>
<evidence type="ECO:0000256" key="3">
    <source>
        <dbReference type="ARBA" id="ARBA00022801"/>
    </source>
</evidence>
<sequence length="313" mass="35569">MPILLPGDCWFMSALSAITLNPGLLRRVVPDDQDFTRKYIGIFHFRFWQCGEWVDIVVDDQLPVSYDNQLCFSHSRSENEFWSALLEKAYAKLHGSYGALDAGKCYEATEDLSGGVTERFFFQKEEPPRNLFSIIAKAIQRGSLITCSVPGNIEEENESGLVAGHGYCVTGARQCKVNVPWKSHVDLVRLRNPWGDEVEWKGAWSDEAEEWRLVPEEYKKKMKLTAEADGEFWMTFREFLKNFEGVSITSLNPHSLNKEALLCMNDLAAVVNQIYLHQNNLSVTKRKVWEVVTYDGSWVRNSTAGGAPNNVSK</sequence>
<dbReference type="PANTHER" id="PTHR10183:SF379">
    <property type="entry name" value="CALPAIN-5"/>
    <property type="match status" value="1"/>
</dbReference>
<evidence type="ECO:0000259" key="7">
    <source>
        <dbReference type="PROSITE" id="PS50203"/>
    </source>
</evidence>
<dbReference type="InterPro" id="IPR001300">
    <property type="entry name" value="Peptidase_C2_calpain_cat"/>
</dbReference>
<keyword evidence="9" id="KW-1185">Reference proteome</keyword>
<evidence type="ECO:0000256" key="5">
    <source>
        <dbReference type="PIRSR" id="PIRSR622684-1"/>
    </source>
</evidence>
<dbReference type="PANTHER" id="PTHR10183">
    <property type="entry name" value="CALPAIN"/>
    <property type="match status" value="1"/>
</dbReference>